<dbReference type="GO" id="GO:0004315">
    <property type="term" value="F:3-oxoacyl-[acyl-carrier-protein] synthase activity"/>
    <property type="evidence" value="ECO:0007669"/>
    <property type="project" value="InterPro"/>
</dbReference>
<dbReference type="GO" id="GO:0004312">
    <property type="term" value="F:fatty acid synthase activity"/>
    <property type="evidence" value="ECO:0007669"/>
    <property type="project" value="TreeGrafter"/>
</dbReference>
<evidence type="ECO:0000256" key="3">
    <source>
        <dbReference type="ARBA" id="ARBA00022679"/>
    </source>
</evidence>
<sequence>MDLESFTKVFSNIYPNLDQYLTRRGYFLKNEILDQFDHVYFGLSEGEARTIDPAHRLLLEKFVHLLEDANYTVDEISGTKTSVFIGQLSSEHQRIMFQSPAETNSASLAQNVNKYNASARLAYHFNLRGPNFTIDTACSSSLQAVHLAVQSLRNGEAQYAVAGGTNTIYTPEGLWNNSLIQAVSPDGRSRAYCIEANGYAKGTNI</sequence>
<dbReference type="Gene3D" id="3.40.47.10">
    <property type="match status" value="1"/>
</dbReference>
<keyword evidence="3" id="KW-0808">Transferase</keyword>
<dbReference type="OrthoDB" id="329835at2759"/>
<dbReference type="SUPFAM" id="SSF53901">
    <property type="entry name" value="Thiolase-like"/>
    <property type="match status" value="1"/>
</dbReference>
<evidence type="ECO:0000259" key="4">
    <source>
        <dbReference type="PROSITE" id="PS52004"/>
    </source>
</evidence>
<dbReference type="CDD" id="cd00833">
    <property type="entry name" value="PKS"/>
    <property type="match status" value="1"/>
</dbReference>
<dbReference type="InterPro" id="IPR050091">
    <property type="entry name" value="PKS_NRPS_Biosynth_Enz"/>
</dbReference>
<organism evidence="5 6">
    <name type="scientific">Adineta ricciae</name>
    <name type="common">Rotifer</name>
    <dbReference type="NCBI Taxonomy" id="249248"/>
    <lineage>
        <taxon>Eukaryota</taxon>
        <taxon>Metazoa</taxon>
        <taxon>Spiralia</taxon>
        <taxon>Gnathifera</taxon>
        <taxon>Rotifera</taxon>
        <taxon>Eurotatoria</taxon>
        <taxon>Bdelloidea</taxon>
        <taxon>Adinetida</taxon>
        <taxon>Adinetidae</taxon>
        <taxon>Adineta</taxon>
    </lineage>
</organism>
<dbReference type="PANTHER" id="PTHR43775">
    <property type="entry name" value="FATTY ACID SYNTHASE"/>
    <property type="match status" value="1"/>
</dbReference>
<proteinExistence type="predicted"/>
<name>A0A815SLW1_ADIRI</name>
<dbReference type="InterPro" id="IPR020841">
    <property type="entry name" value="PKS_Beta-ketoAc_synthase_dom"/>
</dbReference>
<accession>A0A815SLW1</accession>
<dbReference type="PROSITE" id="PS00606">
    <property type="entry name" value="KS3_1"/>
    <property type="match status" value="1"/>
</dbReference>
<dbReference type="EMBL" id="CAJNOJ010000598">
    <property type="protein sequence ID" value="CAF1493641.1"/>
    <property type="molecule type" value="Genomic_DNA"/>
</dbReference>
<dbReference type="InterPro" id="IPR016039">
    <property type="entry name" value="Thiolase-like"/>
</dbReference>
<keyword evidence="1" id="KW-0596">Phosphopantetheine</keyword>
<dbReference type="Pfam" id="PF00109">
    <property type="entry name" value="ketoacyl-synt"/>
    <property type="match status" value="1"/>
</dbReference>
<dbReference type="GO" id="GO:0006633">
    <property type="term" value="P:fatty acid biosynthetic process"/>
    <property type="evidence" value="ECO:0007669"/>
    <property type="project" value="InterPro"/>
</dbReference>
<dbReference type="PANTHER" id="PTHR43775:SF37">
    <property type="entry name" value="SI:DKEY-61P9.11"/>
    <property type="match status" value="1"/>
</dbReference>
<gene>
    <name evidence="5" type="ORF">EDS130_LOCUS42179</name>
</gene>
<evidence type="ECO:0000313" key="6">
    <source>
        <dbReference type="Proteomes" id="UP000663852"/>
    </source>
</evidence>
<dbReference type="PROSITE" id="PS52004">
    <property type="entry name" value="KS3_2"/>
    <property type="match status" value="1"/>
</dbReference>
<feature type="domain" description="Ketosynthase family 3 (KS3)" evidence="4">
    <location>
        <begin position="1"/>
        <end position="205"/>
    </location>
</feature>
<dbReference type="SMART" id="SM00825">
    <property type="entry name" value="PKS_KS"/>
    <property type="match status" value="1"/>
</dbReference>
<reference evidence="5" key="1">
    <citation type="submission" date="2021-02" db="EMBL/GenBank/DDBJ databases">
        <authorList>
            <person name="Nowell W R."/>
        </authorList>
    </citation>
    <scope>NUCLEOTIDE SEQUENCE</scope>
</reference>
<comment type="caution">
    <text evidence="5">The sequence shown here is derived from an EMBL/GenBank/DDBJ whole genome shotgun (WGS) entry which is preliminary data.</text>
</comment>
<protein>
    <recommendedName>
        <fullName evidence="4">Ketosynthase family 3 (KS3) domain-containing protein</fullName>
    </recommendedName>
</protein>
<evidence type="ECO:0000313" key="5">
    <source>
        <dbReference type="EMBL" id="CAF1493641.1"/>
    </source>
</evidence>
<evidence type="ECO:0000256" key="2">
    <source>
        <dbReference type="ARBA" id="ARBA00022553"/>
    </source>
</evidence>
<dbReference type="AlphaFoldDB" id="A0A815SLW1"/>
<dbReference type="InterPro" id="IPR018201">
    <property type="entry name" value="Ketoacyl_synth_AS"/>
</dbReference>
<dbReference type="Proteomes" id="UP000663852">
    <property type="component" value="Unassembled WGS sequence"/>
</dbReference>
<evidence type="ECO:0000256" key="1">
    <source>
        <dbReference type="ARBA" id="ARBA00022450"/>
    </source>
</evidence>
<dbReference type="InterPro" id="IPR014030">
    <property type="entry name" value="Ketoacyl_synth_N"/>
</dbReference>
<keyword evidence="2" id="KW-0597">Phosphoprotein</keyword>